<evidence type="ECO:0000259" key="8">
    <source>
        <dbReference type="Pfam" id="PF05504"/>
    </source>
</evidence>
<evidence type="ECO:0000256" key="1">
    <source>
        <dbReference type="ARBA" id="ARBA00004635"/>
    </source>
</evidence>
<dbReference type="Pfam" id="PF05504">
    <property type="entry name" value="Spore_GerAC"/>
    <property type="match status" value="1"/>
</dbReference>
<dbReference type="AlphaFoldDB" id="A0A316D5F1"/>
<keyword evidence="5" id="KW-0472">Membrane</keyword>
<dbReference type="OrthoDB" id="2433998at2"/>
<dbReference type="PANTHER" id="PTHR35789:SF1">
    <property type="entry name" value="SPORE GERMINATION PROTEIN B3"/>
    <property type="match status" value="1"/>
</dbReference>
<dbReference type="InterPro" id="IPR057336">
    <property type="entry name" value="GerAC_N"/>
</dbReference>
<evidence type="ECO:0000256" key="3">
    <source>
        <dbReference type="ARBA" id="ARBA00022544"/>
    </source>
</evidence>
<evidence type="ECO:0000256" key="6">
    <source>
        <dbReference type="ARBA" id="ARBA00023139"/>
    </source>
</evidence>
<comment type="subcellular location">
    <subcellularLocation>
        <location evidence="1">Membrane</location>
        <topology evidence="1">Lipid-anchor</topology>
    </subcellularLocation>
</comment>
<dbReference type="Pfam" id="PF25198">
    <property type="entry name" value="Spore_GerAC_N"/>
    <property type="match status" value="1"/>
</dbReference>
<gene>
    <name evidence="10" type="ORF">C7459_12325</name>
</gene>
<evidence type="ECO:0000259" key="9">
    <source>
        <dbReference type="Pfam" id="PF25198"/>
    </source>
</evidence>
<keyword evidence="4" id="KW-0732">Signal</keyword>
<keyword evidence="6" id="KW-0564">Palmitate</keyword>
<evidence type="ECO:0000313" key="10">
    <source>
        <dbReference type="EMBL" id="PWK05400.1"/>
    </source>
</evidence>
<feature type="domain" description="Spore germination protein N-terminal" evidence="9">
    <location>
        <begin position="27"/>
        <end position="196"/>
    </location>
</feature>
<evidence type="ECO:0000256" key="7">
    <source>
        <dbReference type="ARBA" id="ARBA00023288"/>
    </source>
</evidence>
<comment type="similarity">
    <text evidence="2">Belongs to the GerABKC lipoprotein family.</text>
</comment>
<proteinExistence type="inferred from homology"/>
<accession>A0A316D5F1</accession>
<evidence type="ECO:0000256" key="5">
    <source>
        <dbReference type="ARBA" id="ARBA00023136"/>
    </source>
</evidence>
<dbReference type="Gene3D" id="3.30.300.210">
    <property type="entry name" value="Nutrient germinant receptor protein C, domain 3"/>
    <property type="match status" value="1"/>
</dbReference>
<keyword evidence="11" id="KW-1185">Reference proteome</keyword>
<name>A0A316D5F1_9BACL</name>
<dbReference type="Proteomes" id="UP000245634">
    <property type="component" value="Unassembled WGS sequence"/>
</dbReference>
<dbReference type="InterPro" id="IPR046953">
    <property type="entry name" value="Spore_GerAC-like_C"/>
</dbReference>
<evidence type="ECO:0000256" key="4">
    <source>
        <dbReference type="ARBA" id="ARBA00022729"/>
    </source>
</evidence>
<dbReference type="EMBL" id="QGGL01000023">
    <property type="protein sequence ID" value="PWK05400.1"/>
    <property type="molecule type" value="Genomic_DNA"/>
</dbReference>
<evidence type="ECO:0000256" key="2">
    <source>
        <dbReference type="ARBA" id="ARBA00007886"/>
    </source>
</evidence>
<evidence type="ECO:0000313" key="11">
    <source>
        <dbReference type="Proteomes" id="UP000245634"/>
    </source>
</evidence>
<organism evidence="10 11">
    <name type="scientific">Tumebacillus permanentifrigoris</name>
    <dbReference type="NCBI Taxonomy" id="378543"/>
    <lineage>
        <taxon>Bacteria</taxon>
        <taxon>Bacillati</taxon>
        <taxon>Bacillota</taxon>
        <taxon>Bacilli</taxon>
        <taxon>Bacillales</taxon>
        <taxon>Alicyclobacillaceae</taxon>
        <taxon>Tumebacillus</taxon>
    </lineage>
</organism>
<dbReference type="PROSITE" id="PS51257">
    <property type="entry name" value="PROKAR_LIPOPROTEIN"/>
    <property type="match status" value="1"/>
</dbReference>
<keyword evidence="7" id="KW-0449">Lipoprotein</keyword>
<dbReference type="InterPro" id="IPR008844">
    <property type="entry name" value="Spore_GerAC-like"/>
</dbReference>
<dbReference type="InterPro" id="IPR038501">
    <property type="entry name" value="Spore_GerAC_C_sf"/>
</dbReference>
<sequence length="373" mass="42302">MNSRSRWATFMIVVLSLCLVLSGCEFKDIDKRFFITAIGIDKPEDSGKKYRVTLKIAIPKGQLQMGQEDYMSLSLDSDSISDAIQKLKARVDKEFDFGHTRVLVIGKSLAEEDYRDPLDWFTRQRFIQRISWCVIGKPTAEKLLDSKQKSERMPANALILAFGGQGVESQYIVSQYLFQLFRKSNDPGENPVVPIASPETSKNSMYYTIDSVGVLDDTHLALVLTPDETRYYNVLSGIVNKSDYNIKMPNNTFAIHADQVKVKRKISDGENPTITVTLNFDGLVEEGEHGLQVTPQILEQIKQAAEKKLTTEMTTLLNKLQAKQVDPIGFGSLYRATHWQDMEVEVKTWEQLYKRAQFKVNVTINLRATGTIQ</sequence>
<keyword evidence="3" id="KW-0309">Germination</keyword>
<comment type="caution">
    <text evidence="10">The sequence shown here is derived from an EMBL/GenBank/DDBJ whole genome shotgun (WGS) entry which is preliminary data.</text>
</comment>
<dbReference type="GO" id="GO:0016020">
    <property type="term" value="C:membrane"/>
    <property type="evidence" value="ECO:0007669"/>
    <property type="project" value="UniProtKB-SubCell"/>
</dbReference>
<protein>
    <submittedName>
        <fullName evidence="10">Spore germination protein KC</fullName>
    </submittedName>
</protein>
<dbReference type="PANTHER" id="PTHR35789">
    <property type="entry name" value="SPORE GERMINATION PROTEIN B3"/>
    <property type="match status" value="1"/>
</dbReference>
<dbReference type="GO" id="GO:0009847">
    <property type="term" value="P:spore germination"/>
    <property type="evidence" value="ECO:0007669"/>
    <property type="project" value="InterPro"/>
</dbReference>
<dbReference type="RefSeq" id="WP_109691100.1">
    <property type="nucleotide sequence ID" value="NZ_QGGL01000023.1"/>
</dbReference>
<feature type="domain" description="Spore germination GerAC-like C-terminal" evidence="8">
    <location>
        <begin position="212"/>
        <end position="370"/>
    </location>
</feature>
<reference evidence="10 11" key="1">
    <citation type="submission" date="2018-05" db="EMBL/GenBank/DDBJ databases">
        <title>Genomic Encyclopedia of Type Strains, Phase IV (KMG-IV): sequencing the most valuable type-strain genomes for metagenomic binning, comparative biology and taxonomic classification.</title>
        <authorList>
            <person name="Goeker M."/>
        </authorList>
    </citation>
    <scope>NUCLEOTIDE SEQUENCE [LARGE SCALE GENOMIC DNA]</scope>
    <source>
        <strain evidence="10 11">DSM 18773</strain>
    </source>
</reference>
<dbReference type="NCBIfam" id="TIGR02887">
    <property type="entry name" value="spore_ger_x_C"/>
    <property type="match status" value="1"/>
</dbReference>